<feature type="region of interest" description="Disordered" evidence="2">
    <location>
        <begin position="629"/>
        <end position="669"/>
    </location>
</feature>
<feature type="domain" description="PH" evidence="3">
    <location>
        <begin position="350"/>
        <end position="471"/>
    </location>
</feature>
<dbReference type="HOGENOM" id="CLU_356053_0_0_1"/>
<proteinExistence type="predicted"/>
<feature type="compositionally biased region" description="Low complexity" evidence="2">
    <location>
        <begin position="578"/>
        <end position="597"/>
    </location>
</feature>
<gene>
    <name evidence="4" type="ORF">CANTEDRAFT_132816</name>
</gene>
<feature type="compositionally biased region" description="Polar residues" evidence="2">
    <location>
        <begin position="635"/>
        <end position="646"/>
    </location>
</feature>
<dbReference type="KEGG" id="cten:18249648"/>
<sequence>MTFVKEDILPSTNPLSPFYNNLPSQSSRPIDELVTYFKNYKTLIKNLLHYFKEIALVKEFESNLNHQLLSSYSSYSTKSSTQSPPSSNATTPAELSKRPNLFKTKSNSNYNFLKSGGNGSGNLVNTINHAIMSHHQTLYSLNLKHYKELSSKLIPKSESLLRNLSVKIKEIKSSLKNDSFVNDSILREISKTGALLKAYTSSVEAYNTSNILLDNDDEDDEDGLGDPLGTTVKHEDPFLLKLRLNYQLKNQLIKENYLFAAFVNLQNISKDLLTYVLKDLTQILDKFEKMNTGKTLDFNINLNSNQEWESFIMGNPSFLNVHGPSTLNPKREIRHFKNIVTPYANSVHNKCIRFGIIYKKSKLLKNYNRYYYLLTCNFLHEFRIETNGSQGPLQGGAVTSDKSKTKLAGFISHNDIPSKSFNLNNYKIVVKNEKSFKFNLVKLSSGKQSSFKCNNATDFTNWVTDLTDLLQFEADNISRFEFVQRKLATRTEMKVANLSPSSSAISTPSGTNISKPLHANANANANSTLNLPNISNMSINDSASQPSLQGVFTPQIRTPSSSGSDRNPFDTSFTNFGNATSPHSNSNSNPTSPGLSTTQHEDYLRLQQEHLKQQQMLIDLKLREAEKIRRAESPKPSSDDQSSNPHIQIHHSPGASQGLTHGHSNSVDSLSSTNLLSNLDLSFKGVASHSSIHSLGNNLIPRTGSNTSIVSMESVKSANPSKINAFLQQNENLVPKFFVTDETDKE</sequence>
<dbReference type="Gene3D" id="2.30.29.30">
    <property type="entry name" value="Pleckstrin-homology domain (PH domain)/Phosphotyrosine-binding domain (PTB)"/>
    <property type="match status" value="1"/>
</dbReference>
<dbReference type="PROSITE" id="PS50003">
    <property type="entry name" value="PH_DOMAIN"/>
    <property type="match status" value="1"/>
</dbReference>
<dbReference type="InterPro" id="IPR011993">
    <property type="entry name" value="PH-like_dom_sf"/>
</dbReference>
<dbReference type="EMBL" id="GL996510">
    <property type="protein sequence ID" value="EGV66560.1"/>
    <property type="molecule type" value="Genomic_DNA"/>
</dbReference>
<reference evidence="4 5" key="1">
    <citation type="journal article" date="2011" name="Proc. Natl. Acad. Sci. U.S.A.">
        <title>Comparative genomics of xylose-fermenting fungi for enhanced biofuel production.</title>
        <authorList>
            <person name="Wohlbach D.J."/>
            <person name="Kuo A."/>
            <person name="Sato T.K."/>
            <person name="Potts K.M."/>
            <person name="Salamov A.A."/>
            <person name="LaButti K.M."/>
            <person name="Sun H."/>
            <person name="Clum A."/>
            <person name="Pangilinan J.L."/>
            <person name="Lindquist E.A."/>
            <person name="Lucas S."/>
            <person name="Lapidus A."/>
            <person name="Jin M."/>
            <person name="Gunawan C."/>
            <person name="Balan V."/>
            <person name="Dale B.E."/>
            <person name="Jeffries T.W."/>
            <person name="Zinkel R."/>
            <person name="Barry K.W."/>
            <person name="Grigoriev I.V."/>
            <person name="Gasch A.P."/>
        </authorList>
    </citation>
    <scope>NUCLEOTIDE SEQUENCE [LARGE SCALE GENOMIC DNA]</scope>
    <source>
        <strain evidence="5">ATCC 10573 / BCRC 21748 / CBS 615 / JCM 9827 / NBRC 10315 / NRRL Y-1498 / VKM Y-70</strain>
    </source>
</reference>
<dbReference type="Proteomes" id="UP000000707">
    <property type="component" value="Unassembled WGS sequence"/>
</dbReference>
<feature type="compositionally biased region" description="Low complexity" evidence="2">
    <location>
        <begin position="75"/>
        <end position="87"/>
    </location>
</feature>
<dbReference type="OrthoDB" id="2264563at2759"/>
<feature type="compositionally biased region" description="Polar residues" evidence="2">
    <location>
        <begin position="537"/>
        <end position="577"/>
    </location>
</feature>
<dbReference type="PANTHER" id="PTHR31941">
    <property type="entry name" value="CYTOSKELETAL SIGNALING PROTEIN SLM1"/>
    <property type="match status" value="1"/>
</dbReference>
<feature type="region of interest" description="Disordered" evidence="2">
    <location>
        <begin position="537"/>
        <end position="597"/>
    </location>
</feature>
<evidence type="ECO:0000313" key="5">
    <source>
        <dbReference type="Proteomes" id="UP000000707"/>
    </source>
</evidence>
<evidence type="ECO:0000256" key="1">
    <source>
        <dbReference type="ARBA" id="ARBA00022553"/>
    </source>
</evidence>
<feature type="compositionally biased region" description="Polar residues" evidence="2">
    <location>
        <begin position="654"/>
        <end position="663"/>
    </location>
</feature>
<protein>
    <recommendedName>
        <fullName evidence="3">PH domain-containing protein</fullName>
    </recommendedName>
</protein>
<keyword evidence="1" id="KW-0597">Phosphoprotein</keyword>
<evidence type="ECO:0000259" key="3">
    <source>
        <dbReference type="PROSITE" id="PS50003"/>
    </source>
</evidence>
<dbReference type="AlphaFoldDB" id="G3AWK5"/>
<dbReference type="InterPro" id="IPR001849">
    <property type="entry name" value="PH_domain"/>
</dbReference>
<dbReference type="Pfam" id="PF20400">
    <property type="entry name" value="BAR_4"/>
    <property type="match status" value="1"/>
</dbReference>
<keyword evidence="5" id="KW-1185">Reference proteome</keyword>
<dbReference type="GeneID" id="18249648"/>
<evidence type="ECO:0000256" key="2">
    <source>
        <dbReference type="SAM" id="MobiDB-lite"/>
    </source>
</evidence>
<name>G3AWK5_CANTC</name>
<organism evidence="5">
    <name type="scientific">Candida tenuis (strain ATCC 10573 / BCRC 21748 / CBS 615 / JCM 9827 / NBRC 10315 / NRRL Y-1498 / VKM Y-70)</name>
    <name type="common">Yeast</name>
    <name type="synonym">Yamadazyma tenuis</name>
    <dbReference type="NCBI Taxonomy" id="590646"/>
    <lineage>
        <taxon>Eukaryota</taxon>
        <taxon>Fungi</taxon>
        <taxon>Dikarya</taxon>
        <taxon>Ascomycota</taxon>
        <taxon>Saccharomycotina</taxon>
        <taxon>Pichiomycetes</taxon>
        <taxon>Debaryomycetaceae</taxon>
        <taxon>Yamadazyma</taxon>
    </lineage>
</organism>
<accession>G3AWK5</accession>
<feature type="region of interest" description="Disordered" evidence="2">
    <location>
        <begin position="75"/>
        <end position="99"/>
    </location>
</feature>
<dbReference type="eggNOG" id="ENOG502QU0Q">
    <property type="taxonomic scope" value="Eukaryota"/>
</dbReference>
<dbReference type="InterPro" id="IPR046868">
    <property type="entry name" value="BAR_4"/>
</dbReference>
<dbReference type="PANTHER" id="PTHR31941:SF15">
    <property type="entry name" value="ACTIVATOR OF SKN7 PROTEIN 10-RELATED"/>
    <property type="match status" value="1"/>
</dbReference>
<dbReference type="InterPro" id="IPR046869">
    <property type="entry name" value="SLM1/RGC1-like_PH"/>
</dbReference>
<evidence type="ECO:0000313" key="4">
    <source>
        <dbReference type="EMBL" id="EGV66560.1"/>
    </source>
</evidence>
<dbReference type="Pfam" id="PF20399">
    <property type="entry name" value="PH_20"/>
    <property type="match status" value="1"/>
</dbReference>
<dbReference type="SUPFAM" id="SSF50729">
    <property type="entry name" value="PH domain-like"/>
    <property type="match status" value="1"/>
</dbReference>
<dbReference type="SMART" id="SM00233">
    <property type="entry name" value="PH"/>
    <property type="match status" value="1"/>
</dbReference>
<dbReference type="STRING" id="590646.G3AWK5"/>